<sequence>MNTLLVCHLGEAKVQRQGAELDTKLLAFKAAIKQEPTELTSNQQDELG</sequence>
<reference evidence="1 2" key="1">
    <citation type="journal article" date="2024" name="ISME J.">
        <title>Tailless and filamentous prophages are predominant in marine Vibrio.</title>
        <authorList>
            <person name="Steensen K."/>
            <person name="Seneca J."/>
            <person name="Bartlau N."/>
            <person name="Yu X.A."/>
            <person name="Hussain F.A."/>
            <person name="Polz M.F."/>
        </authorList>
    </citation>
    <scope>NUCLEOTIDE SEQUENCE [LARGE SCALE GENOMIC DNA]</scope>
    <source>
        <strain evidence="1 2">10N.222.51.A1</strain>
    </source>
</reference>
<dbReference type="EMBL" id="JBFRUW010000093">
    <property type="protein sequence ID" value="MFA0570582.1"/>
    <property type="molecule type" value="Genomic_DNA"/>
</dbReference>
<evidence type="ECO:0000313" key="1">
    <source>
        <dbReference type="EMBL" id="MFA0570582.1"/>
    </source>
</evidence>
<protein>
    <submittedName>
        <fullName evidence="1">Uncharacterized protein</fullName>
    </submittedName>
</protein>
<organism evidence="1 2">
    <name type="scientific">Vibrio gallaecicus</name>
    <dbReference type="NCBI Taxonomy" id="552386"/>
    <lineage>
        <taxon>Bacteria</taxon>
        <taxon>Pseudomonadati</taxon>
        <taxon>Pseudomonadota</taxon>
        <taxon>Gammaproteobacteria</taxon>
        <taxon>Vibrionales</taxon>
        <taxon>Vibrionaceae</taxon>
        <taxon>Vibrio</taxon>
    </lineage>
</organism>
<gene>
    <name evidence="1" type="ORF">AB4566_20165</name>
</gene>
<name>A0ABV4NHB4_9VIBR</name>
<accession>A0ABV4NHB4</accession>
<dbReference type="Proteomes" id="UP001570417">
    <property type="component" value="Unassembled WGS sequence"/>
</dbReference>
<keyword evidence="2" id="KW-1185">Reference proteome</keyword>
<dbReference type="RefSeq" id="WP_372268142.1">
    <property type="nucleotide sequence ID" value="NZ_JBFRUW010000093.1"/>
</dbReference>
<evidence type="ECO:0000313" key="2">
    <source>
        <dbReference type="Proteomes" id="UP001570417"/>
    </source>
</evidence>
<comment type="caution">
    <text evidence="1">The sequence shown here is derived from an EMBL/GenBank/DDBJ whole genome shotgun (WGS) entry which is preliminary data.</text>
</comment>
<proteinExistence type="predicted"/>